<organism evidence="1 2">
    <name type="scientific">Microbispora rosea</name>
    <dbReference type="NCBI Taxonomy" id="58117"/>
    <lineage>
        <taxon>Bacteria</taxon>
        <taxon>Bacillati</taxon>
        <taxon>Actinomycetota</taxon>
        <taxon>Actinomycetes</taxon>
        <taxon>Streptosporangiales</taxon>
        <taxon>Streptosporangiaceae</taxon>
        <taxon>Microbispora</taxon>
    </lineage>
</organism>
<dbReference type="Proteomes" id="UP000186096">
    <property type="component" value="Unassembled WGS sequence"/>
</dbReference>
<evidence type="ECO:0000313" key="2">
    <source>
        <dbReference type="Proteomes" id="UP000186096"/>
    </source>
</evidence>
<protein>
    <submittedName>
        <fullName evidence="1">Uncharacterized protein</fullName>
    </submittedName>
</protein>
<name>A0A1N6TGH0_9ACTN</name>
<sequence length="118" mass="12679">MSLHDDLSRLAHEHEDLAEAIDEVLQPVSALMDRMEWKGPHRDRVQAELGAMRRGTGTVSGSLRDRAVLLRGAAAAVPRTLTPGIPPPSPQDLLGGVLRQMSPVGPALSDVLSRYGVL</sequence>
<evidence type="ECO:0000313" key="1">
    <source>
        <dbReference type="EMBL" id="SIQ52488.1"/>
    </source>
</evidence>
<accession>A0A1N6TGH0</accession>
<reference evidence="2" key="1">
    <citation type="submission" date="2017-01" db="EMBL/GenBank/DDBJ databases">
        <authorList>
            <person name="Varghese N."/>
            <person name="Submissions S."/>
        </authorList>
    </citation>
    <scope>NUCLEOTIDE SEQUENCE [LARGE SCALE GENOMIC DNA]</scope>
    <source>
        <strain evidence="2">ATCC 12950</strain>
    </source>
</reference>
<proteinExistence type="predicted"/>
<dbReference type="AlphaFoldDB" id="A0A1N6TGH0"/>
<dbReference type="STRING" id="58117.SAMN05421833_102355"/>
<gene>
    <name evidence="1" type="ORF">SAMN05421833_102355</name>
</gene>
<keyword evidence="2" id="KW-1185">Reference proteome</keyword>
<dbReference type="EMBL" id="FTNI01000002">
    <property type="protein sequence ID" value="SIQ52488.1"/>
    <property type="molecule type" value="Genomic_DNA"/>
</dbReference>